<evidence type="ECO:0000256" key="5">
    <source>
        <dbReference type="SAM" id="MobiDB-lite"/>
    </source>
</evidence>
<feature type="region of interest" description="Disordered" evidence="5">
    <location>
        <begin position="79"/>
        <end position="147"/>
    </location>
</feature>
<proteinExistence type="predicted"/>
<dbReference type="InterPro" id="IPR015943">
    <property type="entry name" value="WD40/YVTN_repeat-like_dom_sf"/>
</dbReference>
<dbReference type="PANTHER" id="PTHR14091:SF0">
    <property type="entry name" value="PERIODIC TRYPTOPHAN PROTEIN 1 HOMOLOG"/>
    <property type="match status" value="1"/>
</dbReference>
<evidence type="ECO:0000256" key="3">
    <source>
        <dbReference type="ARBA" id="ARBA00022737"/>
    </source>
</evidence>
<dbReference type="Gene3D" id="2.130.10.10">
    <property type="entry name" value="YVTN repeat-like/Quinoprotein amine dehydrogenase"/>
    <property type="match status" value="2"/>
</dbReference>
<dbReference type="InterPro" id="IPR020472">
    <property type="entry name" value="WD40_PAC1"/>
</dbReference>
<protein>
    <submittedName>
        <fullName evidence="6">Periodic tryptophan protein 1-like</fullName>
    </submittedName>
</protein>
<dbReference type="AlphaFoldDB" id="A0A8J5K0A6"/>
<dbReference type="SUPFAM" id="SSF50978">
    <property type="entry name" value="WD40 repeat-like"/>
    <property type="match status" value="1"/>
</dbReference>
<evidence type="ECO:0000313" key="7">
    <source>
        <dbReference type="Proteomes" id="UP000747542"/>
    </source>
</evidence>
<comment type="caution">
    <text evidence="6">The sequence shown here is derived from an EMBL/GenBank/DDBJ whole genome shotgun (WGS) entry which is preliminary data.</text>
</comment>
<evidence type="ECO:0000256" key="4">
    <source>
        <dbReference type="PROSITE-ProRule" id="PRU00221"/>
    </source>
</evidence>
<dbReference type="Pfam" id="PF00400">
    <property type="entry name" value="WD40"/>
    <property type="match status" value="3"/>
</dbReference>
<keyword evidence="1" id="KW-0597">Phosphoprotein</keyword>
<feature type="repeat" description="WD" evidence="4">
    <location>
        <begin position="403"/>
        <end position="425"/>
    </location>
</feature>
<dbReference type="SMART" id="SM00320">
    <property type="entry name" value="WD40"/>
    <property type="match status" value="4"/>
</dbReference>
<dbReference type="GO" id="GO:0006364">
    <property type="term" value="P:rRNA processing"/>
    <property type="evidence" value="ECO:0007669"/>
    <property type="project" value="InterPro"/>
</dbReference>
<feature type="compositionally biased region" description="Acidic residues" evidence="5">
    <location>
        <begin position="81"/>
        <end position="101"/>
    </location>
</feature>
<feature type="repeat" description="WD" evidence="4">
    <location>
        <begin position="304"/>
        <end position="346"/>
    </location>
</feature>
<feature type="compositionally biased region" description="Basic and acidic residues" evidence="5">
    <location>
        <begin position="102"/>
        <end position="124"/>
    </location>
</feature>
<dbReference type="InterPro" id="IPR019775">
    <property type="entry name" value="WD40_repeat_CS"/>
</dbReference>
<name>A0A8J5K0A6_HOMAM</name>
<accession>A0A8J5K0A6</accession>
<keyword evidence="2 4" id="KW-0853">WD repeat</keyword>
<dbReference type="InterPro" id="IPR044285">
    <property type="entry name" value="PWP1"/>
</dbReference>
<dbReference type="InterPro" id="IPR036322">
    <property type="entry name" value="WD40_repeat_dom_sf"/>
</dbReference>
<dbReference type="EMBL" id="JAHLQT010024847">
    <property type="protein sequence ID" value="KAG7165153.1"/>
    <property type="molecule type" value="Genomic_DNA"/>
</dbReference>
<evidence type="ECO:0000256" key="2">
    <source>
        <dbReference type="ARBA" id="ARBA00022574"/>
    </source>
</evidence>
<keyword evidence="7" id="KW-1185">Reference proteome</keyword>
<dbReference type="PROSITE" id="PS50294">
    <property type="entry name" value="WD_REPEATS_REGION"/>
    <property type="match status" value="1"/>
</dbReference>
<dbReference type="PROSITE" id="PS00678">
    <property type="entry name" value="WD_REPEATS_1"/>
    <property type="match status" value="1"/>
</dbReference>
<reference evidence="6" key="1">
    <citation type="journal article" date="2021" name="Sci. Adv.">
        <title>The American lobster genome reveals insights on longevity, neural, and immune adaptations.</title>
        <authorList>
            <person name="Polinski J.M."/>
            <person name="Zimin A.V."/>
            <person name="Clark K.F."/>
            <person name="Kohn A.B."/>
            <person name="Sadowski N."/>
            <person name="Timp W."/>
            <person name="Ptitsyn A."/>
            <person name="Khanna P."/>
            <person name="Romanova D.Y."/>
            <person name="Williams P."/>
            <person name="Greenwood S.J."/>
            <person name="Moroz L.L."/>
            <person name="Walt D.R."/>
            <person name="Bodnar A.G."/>
        </authorList>
    </citation>
    <scope>NUCLEOTIDE SEQUENCE</scope>
    <source>
        <strain evidence="6">GMGI-L3</strain>
    </source>
</reference>
<dbReference type="PROSITE" id="PS50082">
    <property type="entry name" value="WD_REPEATS_2"/>
    <property type="match status" value="2"/>
</dbReference>
<evidence type="ECO:0000256" key="1">
    <source>
        <dbReference type="ARBA" id="ARBA00022553"/>
    </source>
</evidence>
<feature type="non-terminal residue" evidence="6">
    <location>
        <position position="538"/>
    </location>
</feature>
<dbReference type="InterPro" id="IPR001680">
    <property type="entry name" value="WD40_rpt"/>
</dbReference>
<dbReference type="PANTHER" id="PTHR14091">
    <property type="entry name" value="PERIODIC TRYPTOPHAN PROTEIN 1"/>
    <property type="match status" value="1"/>
</dbReference>
<gene>
    <name evidence="6" type="primary">Pwp1-L</name>
    <name evidence="6" type="ORF">Hamer_G004938</name>
</gene>
<keyword evidence="3" id="KW-0677">Repeat</keyword>
<organism evidence="6 7">
    <name type="scientific">Homarus americanus</name>
    <name type="common">American lobster</name>
    <dbReference type="NCBI Taxonomy" id="6706"/>
    <lineage>
        <taxon>Eukaryota</taxon>
        <taxon>Metazoa</taxon>
        <taxon>Ecdysozoa</taxon>
        <taxon>Arthropoda</taxon>
        <taxon>Crustacea</taxon>
        <taxon>Multicrustacea</taxon>
        <taxon>Malacostraca</taxon>
        <taxon>Eumalacostraca</taxon>
        <taxon>Eucarida</taxon>
        <taxon>Decapoda</taxon>
        <taxon>Pleocyemata</taxon>
        <taxon>Astacidea</taxon>
        <taxon>Nephropoidea</taxon>
        <taxon>Nephropidae</taxon>
        <taxon>Homarus</taxon>
    </lineage>
</organism>
<dbReference type="PRINTS" id="PR00320">
    <property type="entry name" value="GPROTEINBRPT"/>
</dbReference>
<evidence type="ECO:0000313" key="6">
    <source>
        <dbReference type="EMBL" id="KAG7165153.1"/>
    </source>
</evidence>
<feature type="compositionally biased region" description="Basic residues" evidence="5">
    <location>
        <begin position="125"/>
        <end position="134"/>
    </location>
</feature>
<dbReference type="Proteomes" id="UP000747542">
    <property type="component" value="Unassembled WGS sequence"/>
</dbReference>
<dbReference type="GO" id="GO:0005634">
    <property type="term" value="C:nucleus"/>
    <property type="evidence" value="ECO:0007669"/>
    <property type="project" value="TreeGrafter"/>
</dbReference>
<sequence>TNKVHRRTNISVCYCQQSTKFTLVKNFGIKMEDGEGKERVSFITCAAWVPRGAAKANPEKVEISKEELARIIQETKGKVEELEEVEEDESEDIEEEAAEEDGTVKGKKLVESKEASATEEGKEKSVKKKKKKGKEVKEEEEEETGDFESRYKFTAYEDENDDKMNQLLQIGLLTVHSDNDSDPFITIKDKDDHDSEDGDDEILPTDNLIAVGHVENDAAILEVYVYNGEGSSFYVHHDILLPAVPLCMEWLNYDPGDEQLKPANMMAIGSMSPVIEVWDLDLVDCLEPAYTLGKKGKKKKKIAGAGHKEPVLSLAWNRHAEHILASGSVDETVILWDLQQGTVAQQLTSFEEKVQSISWHHNEAHTLLTGACDGKARIFDCRSSDTCKTWKLDGEVECCPGCLVTVSYDGSVKLWDIADGKPSFIEEHCPTLGHLQCLASCPDTPFVFCMGGDNKENNFKVWDIRESVNVDDDDDDDVKMEAEESVEDSSKIQVINQALPAASASSPVVAACQHTKTNSKLKFGKKKGGHLEKRKKKW</sequence>